<dbReference type="RefSeq" id="WP_338753343.1">
    <property type="nucleotide sequence ID" value="NZ_CP147404.1"/>
</dbReference>
<accession>A0ABZ2N903</accession>
<reference evidence="7 8" key="1">
    <citation type="submission" date="2024-02" db="EMBL/GenBank/DDBJ databases">
        <title>Seven novel Bacillus-like species.</title>
        <authorList>
            <person name="Liu G."/>
        </authorList>
    </citation>
    <scope>NUCLEOTIDE SEQUENCE [LARGE SCALE GENOMIC DNA]</scope>
    <source>
        <strain evidence="7 8">FJAT-52991</strain>
    </source>
</reference>
<feature type="transmembrane region" description="Helical" evidence="6">
    <location>
        <begin position="132"/>
        <end position="157"/>
    </location>
</feature>
<protein>
    <submittedName>
        <fullName evidence="7">YihY/virulence factor BrkB family protein</fullName>
    </submittedName>
</protein>
<evidence type="ECO:0000256" key="1">
    <source>
        <dbReference type="ARBA" id="ARBA00004651"/>
    </source>
</evidence>
<name>A0ABZ2N903_9BACI</name>
<dbReference type="Pfam" id="PF03631">
    <property type="entry name" value="Virul_fac_BrkB"/>
    <property type="match status" value="1"/>
</dbReference>
<feature type="transmembrane region" description="Helical" evidence="6">
    <location>
        <begin position="242"/>
        <end position="263"/>
    </location>
</feature>
<keyword evidence="3 6" id="KW-0812">Transmembrane</keyword>
<dbReference type="NCBIfam" id="TIGR00765">
    <property type="entry name" value="yihY_not_rbn"/>
    <property type="match status" value="1"/>
</dbReference>
<feature type="transmembrane region" description="Helical" evidence="6">
    <location>
        <begin position="91"/>
        <end position="111"/>
    </location>
</feature>
<keyword evidence="4 6" id="KW-1133">Transmembrane helix</keyword>
<sequence length="278" mass="30825">MRVIIEKQKPIVTYLIGRFKESDIAGTAAQMAYFFLLSIFPLMIFTTTLLAFLPITTDDVFALIEDFAPEQTISMIQEIVEGVLETRSGGLLSFGIIGTIWSASNGMNAIIKGLNQAYSVEETRPFYTNRGISVLLTFGFILIVTVALVLQVFGRQLGLLASGYLNVPEELVVLWDWVRWSVSPILIFSVFVGLYYFAPSLKVKLRSVIPGAAFATLGWIVASFGFSFYVNNFGNYSATYGSIGGIIIMMIWFYLTAFVILIGGEINAFRNSKIQSTK</sequence>
<dbReference type="PIRSF" id="PIRSF035875">
    <property type="entry name" value="RNase_BN"/>
    <property type="match status" value="1"/>
</dbReference>
<evidence type="ECO:0000256" key="2">
    <source>
        <dbReference type="ARBA" id="ARBA00022475"/>
    </source>
</evidence>
<keyword evidence="5 6" id="KW-0472">Membrane</keyword>
<feature type="transmembrane region" description="Helical" evidence="6">
    <location>
        <begin position="209"/>
        <end position="230"/>
    </location>
</feature>
<gene>
    <name evidence="7" type="ORF">WDJ61_04020</name>
</gene>
<dbReference type="InterPro" id="IPR017039">
    <property type="entry name" value="Virul_fac_BrkB"/>
</dbReference>
<feature type="transmembrane region" description="Helical" evidence="6">
    <location>
        <begin position="32"/>
        <end position="53"/>
    </location>
</feature>
<evidence type="ECO:0000256" key="3">
    <source>
        <dbReference type="ARBA" id="ARBA00022692"/>
    </source>
</evidence>
<dbReference type="PANTHER" id="PTHR30213">
    <property type="entry name" value="INNER MEMBRANE PROTEIN YHJD"/>
    <property type="match status" value="1"/>
</dbReference>
<keyword evidence="8" id="KW-1185">Reference proteome</keyword>
<evidence type="ECO:0000313" key="7">
    <source>
        <dbReference type="EMBL" id="WXB93826.1"/>
    </source>
</evidence>
<dbReference type="PANTHER" id="PTHR30213:SF0">
    <property type="entry name" value="UPF0761 MEMBRANE PROTEIN YIHY"/>
    <property type="match status" value="1"/>
</dbReference>
<evidence type="ECO:0000256" key="6">
    <source>
        <dbReference type="SAM" id="Phobius"/>
    </source>
</evidence>
<proteinExistence type="predicted"/>
<evidence type="ECO:0000313" key="8">
    <source>
        <dbReference type="Proteomes" id="UP001387364"/>
    </source>
</evidence>
<dbReference type="Proteomes" id="UP001387364">
    <property type="component" value="Chromosome"/>
</dbReference>
<comment type="subcellular location">
    <subcellularLocation>
        <location evidence="1">Cell membrane</location>
        <topology evidence="1">Multi-pass membrane protein</topology>
    </subcellularLocation>
</comment>
<dbReference type="EMBL" id="CP147404">
    <property type="protein sequence ID" value="WXB93826.1"/>
    <property type="molecule type" value="Genomic_DNA"/>
</dbReference>
<evidence type="ECO:0000256" key="5">
    <source>
        <dbReference type="ARBA" id="ARBA00023136"/>
    </source>
</evidence>
<feature type="transmembrane region" description="Helical" evidence="6">
    <location>
        <begin position="177"/>
        <end position="197"/>
    </location>
</feature>
<keyword evidence="2" id="KW-1003">Cell membrane</keyword>
<evidence type="ECO:0000256" key="4">
    <source>
        <dbReference type="ARBA" id="ARBA00022989"/>
    </source>
</evidence>
<organism evidence="7 8">
    <name type="scientific">Bacillus kandeliae</name>
    <dbReference type="NCBI Taxonomy" id="3129297"/>
    <lineage>
        <taxon>Bacteria</taxon>
        <taxon>Bacillati</taxon>
        <taxon>Bacillota</taxon>
        <taxon>Bacilli</taxon>
        <taxon>Bacillales</taxon>
        <taxon>Bacillaceae</taxon>
        <taxon>Bacillus</taxon>
    </lineage>
</organism>